<organism evidence="2 3">
    <name type="scientific">Syncephalastrum racemosum</name>
    <name type="common">Filamentous fungus</name>
    <dbReference type="NCBI Taxonomy" id="13706"/>
    <lineage>
        <taxon>Eukaryota</taxon>
        <taxon>Fungi</taxon>
        <taxon>Fungi incertae sedis</taxon>
        <taxon>Mucoromycota</taxon>
        <taxon>Mucoromycotina</taxon>
        <taxon>Mucoromycetes</taxon>
        <taxon>Mucorales</taxon>
        <taxon>Syncephalastraceae</taxon>
        <taxon>Syncephalastrum</taxon>
    </lineage>
</organism>
<dbReference type="AlphaFoldDB" id="A0A1X2HK95"/>
<reference evidence="2 3" key="1">
    <citation type="submission" date="2016-07" db="EMBL/GenBank/DDBJ databases">
        <title>Pervasive Adenine N6-methylation of Active Genes in Fungi.</title>
        <authorList>
            <consortium name="DOE Joint Genome Institute"/>
            <person name="Mondo S.J."/>
            <person name="Dannebaum R.O."/>
            <person name="Kuo R.C."/>
            <person name="Labutti K."/>
            <person name="Haridas S."/>
            <person name="Kuo A."/>
            <person name="Salamov A."/>
            <person name="Ahrendt S.R."/>
            <person name="Lipzen A."/>
            <person name="Sullivan W."/>
            <person name="Andreopoulos W.B."/>
            <person name="Clum A."/>
            <person name="Lindquist E."/>
            <person name="Daum C."/>
            <person name="Ramamoorthy G.K."/>
            <person name="Gryganskyi A."/>
            <person name="Culley D."/>
            <person name="Magnuson J.K."/>
            <person name="James T.Y."/>
            <person name="O'Malley M.A."/>
            <person name="Stajich J.E."/>
            <person name="Spatafora J.W."/>
            <person name="Visel A."/>
            <person name="Grigoriev I.V."/>
        </authorList>
    </citation>
    <scope>NUCLEOTIDE SEQUENCE [LARGE SCALE GENOMIC DNA]</scope>
    <source>
        <strain evidence="2 3">NRRL 2496</strain>
    </source>
</reference>
<dbReference type="EMBL" id="MCGN01000003">
    <property type="protein sequence ID" value="ORY99459.1"/>
    <property type="molecule type" value="Genomic_DNA"/>
</dbReference>
<feature type="region of interest" description="Disordered" evidence="1">
    <location>
        <begin position="1"/>
        <end position="20"/>
    </location>
</feature>
<feature type="compositionally biased region" description="Polar residues" evidence="1">
    <location>
        <begin position="1"/>
        <end position="13"/>
    </location>
</feature>
<feature type="compositionally biased region" description="Pro residues" evidence="1">
    <location>
        <begin position="430"/>
        <end position="458"/>
    </location>
</feature>
<sequence length="613" mass="68987">MKQNQANQATQDESSGDDLLLALQGPPQSSFYDTLLNQAFPNSDAAITFCRRLCAQFGFTVKQESSTHRNIYVYCSREGFPDSRRNPKSNPKRNRPSKRCDCRWRVVLNESKNTHEWRFRKSNNPDASLHNHELMRPEEIEQAWPKEVLDMICDLARQQLSTHDIRGRVQMRFPEITWNERRFYNRLSEERQKIRQRDTVLRAQELTVELNKVCMAASGCEELTRYAHAQARQLLKSVCDMAQIDIATLPQPIVLDPDEDEFKEWDHAETIETAPKGHTTVVVPRHTFHVRVHNQRTMNEMHVLRNRRRSRSSLTLEDDVSEQAGRKQARLFSHDEAAAQAQAHAQAQAAAAQMAVATQYNMCPAPKVEGGLVPSAASSRNSQQQFLFQQQQQQHHSMAMQTFNGVPHQHHHHHSTRPISYPQRPHHHAPPPPPPPPPPSQSVPPAPPAHPYHQPTPPGAEYSSSSPMPYPPLDASGSTAVASTTSTPSPASQSSAQHLMYPASTTTTTTTATSSNTTKLRSSSFSDMATSMPPNQLDSSARRRSFQPGLHPGMDPTISYAFHPSSGLIHEHHRDAPNGDFPLGQRMPQSMMVVSGERGPRQNQVPCYDGYGW</sequence>
<dbReference type="Proteomes" id="UP000242180">
    <property type="component" value="Unassembled WGS sequence"/>
</dbReference>
<gene>
    <name evidence="2" type="ORF">BCR43DRAFT_489318</name>
</gene>
<dbReference type="OrthoDB" id="5573160at2759"/>
<feature type="compositionally biased region" description="Low complexity" evidence="1">
    <location>
        <begin position="475"/>
        <end position="518"/>
    </location>
</feature>
<name>A0A1X2HK95_SYNRA</name>
<feature type="compositionally biased region" description="Low complexity" evidence="1">
    <location>
        <begin position="383"/>
        <end position="394"/>
    </location>
</feature>
<protein>
    <recommendedName>
        <fullName evidence="4">FAR1 domain-containing protein</fullName>
    </recommendedName>
</protein>
<feature type="region of interest" description="Disordered" evidence="1">
    <location>
        <begin position="307"/>
        <end position="329"/>
    </location>
</feature>
<keyword evidence="3" id="KW-1185">Reference proteome</keyword>
<dbReference type="PANTHER" id="PTHR47718">
    <property type="entry name" value="OS01G0519700 PROTEIN"/>
    <property type="match status" value="1"/>
</dbReference>
<feature type="compositionally biased region" description="Polar residues" evidence="1">
    <location>
        <begin position="519"/>
        <end position="539"/>
    </location>
</feature>
<dbReference type="STRING" id="13706.A0A1X2HK95"/>
<feature type="region of interest" description="Disordered" evidence="1">
    <location>
        <begin position="373"/>
        <end position="562"/>
    </location>
</feature>
<evidence type="ECO:0008006" key="4">
    <source>
        <dbReference type="Google" id="ProtNLM"/>
    </source>
</evidence>
<evidence type="ECO:0000313" key="2">
    <source>
        <dbReference type="EMBL" id="ORY99459.1"/>
    </source>
</evidence>
<accession>A0A1X2HK95</accession>
<proteinExistence type="predicted"/>
<evidence type="ECO:0000313" key="3">
    <source>
        <dbReference type="Proteomes" id="UP000242180"/>
    </source>
</evidence>
<feature type="compositionally biased region" description="Polar residues" evidence="1">
    <location>
        <begin position="395"/>
        <end position="404"/>
    </location>
</feature>
<dbReference type="InParanoid" id="A0A1X2HK95"/>
<evidence type="ECO:0000256" key="1">
    <source>
        <dbReference type="SAM" id="MobiDB-lite"/>
    </source>
</evidence>
<comment type="caution">
    <text evidence="2">The sequence shown here is derived from an EMBL/GenBank/DDBJ whole genome shotgun (WGS) entry which is preliminary data.</text>
</comment>